<gene>
    <name evidence="5" type="ORF">BB558_002170</name>
    <name evidence="4" type="ORF">BB558_005492</name>
</gene>
<feature type="domain" description="TRAFD1/XAF1 zinc finger" evidence="3">
    <location>
        <begin position="625"/>
        <end position="655"/>
    </location>
</feature>
<dbReference type="InterPro" id="IPR042299">
    <property type="entry name" value="Ufd1-like_Nn"/>
</dbReference>
<dbReference type="Pfam" id="PF23580">
    <property type="entry name" value="Znf_XAF1_N"/>
    <property type="match status" value="1"/>
</dbReference>
<dbReference type="Gene3D" id="3.10.330.10">
    <property type="match status" value="1"/>
</dbReference>
<dbReference type="AlphaFoldDB" id="A0A2U1J9J6"/>
<dbReference type="EMBL" id="MBFU01000138">
    <property type="protein sequence ID" value="PWA01714.1"/>
    <property type="molecule type" value="Genomic_DNA"/>
</dbReference>
<dbReference type="Pfam" id="PF21366">
    <property type="entry name" value="TRAFD1-XIAF1_ZnF"/>
    <property type="match status" value="1"/>
</dbReference>
<sequence>MVFTKNLICLKISTNGTSNTDKLTAPQSLLSELIDYFSNNDNIESGVESVSKSKKSIFDKPYKNRDNTSSPRILSTRKGKISPTPNYPNGISPKSNESKDVSMDSESESSSDETTQLDSNDNIKNDNSNRKEMKTDQIIPSPLTFEIFKLDSIDSSNALKSFPVVKNNKVTSLCVGIRDFDGPEGCIGVPEWIMEELGIEEGDPICLKYISLEKGTFAQLEFLESREMHKDLDIRSILEAYMRKNLTALVLNQLIMVPSAHGFLKMKVNLLEPKDKVEIVDTDLSVDIIYKNNMDINTGDLNATINNGFKSEEIKDSKNIGKSLRSGTEMEMGYEESGNNSNVVYKEAKNLDNKDEYYIVHENQKIRKTISPDNSLWFVFNINTIKGSKRKFVATVECLNGDVNFLSRKGIEKPSLMNFEKSDFSGPSEKKKSINLDSSETNSDYGNVYSFLVSCYGGEEAVVTIQISGDTDEKTENLEKVDNKGTNGLGDSMDDENLVICPNCLNGIPKASFQLHEVFCRRNIQKCDICGKPVSSKDLKNGAHNHCDKCDFVGFEKDVEKHKFYNHGSFVCPQCPDLGIFESIYEFNVHRQTICPGKTIVCRFCHTLVEQGGAPYIAQDILDGFHEHESYCGSRTIPCAICGKNVQLRKIKLHGASHDAAKQAQGLPFLLCANTECYQPRAGSVNKAGVFLRDRNLARIRSLISDETPNVLNLCAKCYAPLMVVEVDEDGKKILQRVVKALHNQLIHGCKQISCKNQFCATGNSQLNLSPTEAAKKLVPIITSLAQQVTNSKKNVYGISGYSDVVKISLCVDVSTQLHKEFVEVLKAHFTTEGGFGENKCKFKTEWIALSGIKTNNNFEESIKWLNLSAPLNK</sequence>
<dbReference type="GO" id="GO:0006511">
    <property type="term" value="P:ubiquitin-dependent protein catabolic process"/>
    <property type="evidence" value="ECO:0007669"/>
    <property type="project" value="InterPro"/>
</dbReference>
<dbReference type="InterPro" id="IPR032353">
    <property type="entry name" value="AZUL"/>
</dbReference>
<keyword evidence="6" id="KW-1185">Reference proteome</keyword>
<dbReference type="Gene3D" id="6.10.130.10">
    <property type="entry name" value="Ubiquitin-protein ligase E3A, N-terminal zinc-binding domain (AZUL)"/>
    <property type="match status" value="1"/>
</dbReference>
<comment type="caution">
    <text evidence="5">The sequence shown here is derived from an EMBL/GenBank/DDBJ whole genome shotgun (WGS) entry which is preliminary data.</text>
</comment>
<name>A0A2U1J9J6_SMIAN</name>
<evidence type="ECO:0000313" key="6">
    <source>
        <dbReference type="Proteomes" id="UP000245591"/>
    </source>
</evidence>
<feature type="domain" description="Ubiquitin-protein ligase E3A N-terminal zinc-binding" evidence="2">
    <location>
        <begin position="736"/>
        <end position="777"/>
    </location>
</feature>
<evidence type="ECO:0000259" key="2">
    <source>
        <dbReference type="Pfam" id="PF16558"/>
    </source>
</evidence>
<dbReference type="GO" id="GO:0031593">
    <property type="term" value="F:polyubiquitin modification-dependent protein binding"/>
    <property type="evidence" value="ECO:0007669"/>
    <property type="project" value="TreeGrafter"/>
</dbReference>
<evidence type="ECO:0000313" key="5">
    <source>
        <dbReference type="EMBL" id="PWA01714.1"/>
    </source>
</evidence>
<evidence type="ECO:0000256" key="1">
    <source>
        <dbReference type="SAM" id="MobiDB-lite"/>
    </source>
</evidence>
<dbReference type="PANTHER" id="PTHR12555:SF13">
    <property type="entry name" value="UBIQUITIN RECOGNITION FACTOR IN ER-ASSOCIATED DEGRADATION PROTEIN 1"/>
    <property type="match status" value="1"/>
</dbReference>
<dbReference type="Proteomes" id="UP000245591">
    <property type="component" value="Unassembled WGS sequence"/>
</dbReference>
<proteinExistence type="predicted"/>
<dbReference type="EMBL" id="MBFU01000541">
    <property type="protein sequence ID" value="PVZ98524.1"/>
    <property type="molecule type" value="Genomic_DNA"/>
</dbReference>
<dbReference type="InterPro" id="IPR042556">
    <property type="entry name" value="AZUL_sf"/>
</dbReference>
<dbReference type="PANTHER" id="PTHR12555">
    <property type="entry name" value="UBIQUITIN FUSION DEGRADATON PROTEIN 1"/>
    <property type="match status" value="1"/>
</dbReference>
<accession>A0A2U1J9J6</accession>
<dbReference type="InterPro" id="IPR049439">
    <property type="entry name" value="TRAFD1-XIAF1_Znf"/>
</dbReference>
<evidence type="ECO:0000259" key="3">
    <source>
        <dbReference type="Pfam" id="PF21366"/>
    </source>
</evidence>
<reference evidence="5 6" key="1">
    <citation type="journal article" date="2018" name="MBio">
        <title>Comparative Genomics Reveals the Core Gene Toolbox for the Fungus-Insect Symbiosis.</title>
        <authorList>
            <person name="Wang Y."/>
            <person name="Stata M."/>
            <person name="Wang W."/>
            <person name="Stajich J.E."/>
            <person name="White M.M."/>
            <person name="Moncalvo J.M."/>
        </authorList>
    </citation>
    <scope>NUCLEOTIDE SEQUENCE [LARGE SCALE GENOMIC DNA]</scope>
    <source>
        <strain evidence="5 6">AUS-126-30</strain>
    </source>
</reference>
<dbReference type="GO" id="GO:0034098">
    <property type="term" value="C:VCP-NPL4-UFD1 AAA ATPase complex"/>
    <property type="evidence" value="ECO:0007669"/>
    <property type="project" value="TreeGrafter"/>
</dbReference>
<feature type="region of interest" description="Disordered" evidence="1">
    <location>
        <begin position="58"/>
        <end position="134"/>
    </location>
</feature>
<organism evidence="5 6">
    <name type="scientific">Smittium angustum</name>
    <dbReference type="NCBI Taxonomy" id="133377"/>
    <lineage>
        <taxon>Eukaryota</taxon>
        <taxon>Fungi</taxon>
        <taxon>Fungi incertae sedis</taxon>
        <taxon>Zoopagomycota</taxon>
        <taxon>Kickxellomycotina</taxon>
        <taxon>Harpellomycetes</taxon>
        <taxon>Harpellales</taxon>
        <taxon>Legeriomycetaceae</taxon>
        <taxon>Smittium</taxon>
    </lineage>
</organism>
<dbReference type="InterPro" id="IPR004854">
    <property type="entry name" value="Ufd1-like"/>
</dbReference>
<feature type="compositionally biased region" description="Polar residues" evidence="1">
    <location>
        <begin position="83"/>
        <end position="95"/>
    </location>
</feature>
<protein>
    <submittedName>
        <fullName evidence="5">Uncharacterized protein</fullName>
    </submittedName>
</protein>
<dbReference type="GO" id="GO:0036503">
    <property type="term" value="P:ERAD pathway"/>
    <property type="evidence" value="ECO:0007669"/>
    <property type="project" value="TreeGrafter"/>
</dbReference>
<evidence type="ECO:0000313" key="4">
    <source>
        <dbReference type="EMBL" id="PVZ98524.1"/>
    </source>
</evidence>
<feature type="compositionally biased region" description="Basic and acidic residues" evidence="1">
    <location>
        <begin position="121"/>
        <end position="134"/>
    </location>
</feature>
<dbReference type="Pfam" id="PF16558">
    <property type="entry name" value="AZUL"/>
    <property type="match status" value="1"/>
</dbReference>
<dbReference type="Gene3D" id="2.40.40.50">
    <property type="entry name" value="Ubiquitin fusion degradation protein UFD1, N-terminal domain"/>
    <property type="match status" value="1"/>
</dbReference>